<keyword evidence="2" id="KW-1133">Transmembrane helix</keyword>
<feature type="compositionally biased region" description="Low complexity" evidence="1">
    <location>
        <begin position="167"/>
        <end position="182"/>
    </location>
</feature>
<accession>A0A139ADS1</accession>
<feature type="compositionally biased region" description="Polar residues" evidence="1">
    <location>
        <begin position="89"/>
        <end position="103"/>
    </location>
</feature>
<dbReference type="AlphaFoldDB" id="A0A139ADS1"/>
<evidence type="ECO:0000313" key="3">
    <source>
        <dbReference type="EMBL" id="KXS14917.1"/>
    </source>
</evidence>
<name>A0A139ADS1_GONPJ</name>
<gene>
    <name evidence="3" type="ORF">M427DRAFT_332074</name>
</gene>
<sequence length="194" mass="21200">MYFLVRGYINLILLVWFWPVHVTFWTLSALYPDWRLVRFLDVFALTREGGPKIEVAVPSSKQVDPSVKPVSSAEETVPANGITKKPRTRSTTFEPMKVNTNQPAPVVSWPSKGPPRSPAFAFGSDEAVNERAPGAWQSNSANALNSLKAEENVKKDKTETWSEDDVSSASAASPPSATSANSYGNLFTTLSVVP</sequence>
<evidence type="ECO:0000256" key="1">
    <source>
        <dbReference type="SAM" id="MobiDB-lite"/>
    </source>
</evidence>
<dbReference type="EMBL" id="KQ965765">
    <property type="protein sequence ID" value="KXS14917.1"/>
    <property type="molecule type" value="Genomic_DNA"/>
</dbReference>
<evidence type="ECO:0000256" key="2">
    <source>
        <dbReference type="SAM" id="Phobius"/>
    </source>
</evidence>
<feature type="region of interest" description="Disordered" evidence="1">
    <location>
        <begin position="149"/>
        <end position="183"/>
    </location>
</feature>
<feature type="region of interest" description="Disordered" evidence="1">
    <location>
        <begin position="64"/>
        <end position="122"/>
    </location>
</feature>
<reference evidence="3 4" key="1">
    <citation type="journal article" date="2015" name="Genome Biol. Evol.">
        <title>Phylogenomic analyses indicate that early fungi evolved digesting cell walls of algal ancestors of land plants.</title>
        <authorList>
            <person name="Chang Y."/>
            <person name="Wang S."/>
            <person name="Sekimoto S."/>
            <person name="Aerts A.L."/>
            <person name="Choi C."/>
            <person name="Clum A."/>
            <person name="LaButti K.M."/>
            <person name="Lindquist E.A."/>
            <person name="Yee Ngan C."/>
            <person name="Ohm R.A."/>
            <person name="Salamov A.A."/>
            <person name="Grigoriev I.V."/>
            <person name="Spatafora J.W."/>
            <person name="Berbee M.L."/>
        </authorList>
    </citation>
    <scope>NUCLEOTIDE SEQUENCE [LARGE SCALE GENOMIC DNA]</scope>
    <source>
        <strain evidence="3 4">JEL478</strain>
    </source>
</reference>
<evidence type="ECO:0000313" key="4">
    <source>
        <dbReference type="Proteomes" id="UP000070544"/>
    </source>
</evidence>
<keyword evidence="2" id="KW-0472">Membrane</keyword>
<proteinExistence type="predicted"/>
<organism evidence="3 4">
    <name type="scientific">Gonapodya prolifera (strain JEL478)</name>
    <name type="common">Monoblepharis prolifera</name>
    <dbReference type="NCBI Taxonomy" id="1344416"/>
    <lineage>
        <taxon>Eukaryota</taxon>
        <taxon>Fungi</taxon>
        <taxon>Fungi incertae sedis</taxon>
        <taxon>Chytridiomycota</taxon>
        <taxon>Chytridiomycota incertae sedis</taxon>
        <taxon>Monoblepharidomycetes</taxon>
        <taxon>Monoblepharidales</taxon>
        <taxon>Gonapodyaceae</taxon>
        <taxon>Gonapodya</taxon>
    </lineage>
</organism>
<keyword evidence="2" id="KW-0812">Transmembrane</keyword>
<keyword evidence="4" id="KW-1185">Reference proteome</keyword>
<feature type="compositionally biased region" description="Basic and acidic residues" evidence="1">
    <location>
        <begin position="149"/>
        <end position="160"/>
    </location>
</feature>
<protein>
    <submittedName>
        <fullName evidence="3">Uncharacterized protein</fullName>
    </submittedName>
</protein>
<dbReference type="Proteomes" id="UP000070544">
    <property type="component" value="Unassembled WGS sequence"/>
</dbReference>
<feature type="transmembrane region" description="Helical" evidence="2">
    <location>
        <begin position="12"/>
        <end position="31"/>
    </location>
</feature>